<comment type="caution">
    <text evidence="3">The sequence shown here is derived from an EMBL/GenBank/DDBJ whole genome shotgun (WGS) entry which is preliminary data.</text>
</comment>
<accession>A0A5M3M9T5</accession>
<dbReference type="InterPro" id="IPR050983">
    <property type="entry name" value="GST_Omega/HSP26"/>
</dbReference>
<dbReference type="Gene3D" id="3.40.30.10">
    <property type="entry name" value="Glutaredoxin"/>
    <property type="match status" value="1"/>
</dbReference>
<organism evidence="3 4">
    <name type="scientific">Coniophora puteana (strain RWD-64-598)</name>
    <name type="common">Brown rot fungus</name>
    <dbReference type="NCBI Taxonomy" id="741705"/>
    <lineage>
        <taxon>Eukaryota</taxon>
        <taxon>Fungi</taxon>
        <taxon>Dikarya</taxon>
        <taxon>Basidiomycota</taxon>
        <taxon>Agaricomycotina</taxon>
        <taxon>Agaricomycetes</taxon>
        <taxon>Agaricomycetidae</taxon>
        <taxon>Boletales</taxon>
        <taxon>Coniophorineae</taxon>
        <taxon>Coniophoraceae</taxon>
        <taxon>Coniophora</taxon>
    </lineage>
</organism>
<dbReference type="GO" id="GO:0016740">
    <property type="term" value="F:transferase activity"/>
    <property type="evidence" value="ECO:0007669"/>
    <property type="project" value="UniProtKB-KW"/>
</dbReference>
<dbReference type="Gene3D" id="1.20.1050.10">
    <property type="match status" value="1"/>
</dbReference>
<reference evidence="4" key="1">
    <citation type="journal article" date="2012" name="Science">
        <title>The Paleozoic origin of enzymatic lignin decomposition reconstructed from 31 fungal genomes.</title>
        <authorList>
            <person name="Floudas D."/>
            <person name="Binder M."/>
            <person name="Riley R."/>
            <person name="Barry K."/>
            <person name="Blanchette R.A."/>
            <person name="Henrissat B."/>
            <person name="Martinez A.T."/>
            <person name="Otillar R."/>
            <person name="Spatafora J.W."/>
            <person name="Yadav J.S."/>
            <person name="Aerts A."/>
            <person name="Benoit I."/>
            <person name="Boyd A."/>
            <person name="Carlson A."/>
            <person name="Copeland A."/>
            <person name="Coutinho P.M."/>
            <person name="de Vries R.P."/>
            <person name="Ferreira P."/>
            <person name="Findley K."/>
            <person name="Foster B."/>
            <person name="Gaskell J."/>
            <person name="Glotzer D."/>
            <person name="Gorecki P."/>
            <person name="Heitman J."/>
            <person name="Hesse C."/>
            <person name="Hori C."/>
            <person name="Igarashi K."/>
            <person name="Jurgens J.A."/>
            <person name="Kallen N."/>
            <person name="Kersten P."/>
            <person name="Kohler A."/>
            <person name="Kuees U."/>
            <person name="Kumar T.K.A."/>
            <person name="Kuo A."/>
            <person name="LaButti K."/>
            <person name="Larrondo L.F."/>
            <person name="Lindquist E."/>
            <person name="Ling A."/>
            <person name="Lombard V."/>
            <person name="Lucas S."/>
            <person name="Lundell T."/>
            <person name="Martin R."/>
            <person name="McLaughlin D.J."/>
            <person name="Morgenstern I."/>
            <person name="Morin E."/>
            <person name="Murat C."/>
            <person name="Nagy L.G."/>
            <person name="Nolan M."/>
            <person name="Ohm R.A."/>
            <person name="Patyshakuliyeva A."/>
            <person name="Rokas A."/>
            <person name="Ruiz-Duenas F.J."/>
            <person name="Sabat G."/>
            <person name="Salamov A."/>
            <person name="Samejima M."/>
            <person name="Schmutz J."/>
            <person name="Slot J.C."/>
            <person name="St John F."/>
            <person name="Stenlid J."/>
            <person name="Sun H."/>
            <person name="Sun S."/>
            <person name="Syed K."/>
            <person name="Tsang A."/>
            <person name="Wiebenga A."/>
            <person name="Young D."/>
            <person name="Pisabarro A."/>
            <person name="Eastwood D.C."/>
            <person name="Martin F."/>
            <person name="Cullen D."/>
            <person name="Grigoriev I.V."/>
            <person name="Hibbett D.S."/>
        </authorList>
    </citation>
    <scope>NUCLEOTIDE SEQUENCE [LARGE SCALE GENOMIC DNA]</scope>
    <source>
        <strain evidence="4">RWD-64-598 SS2</strain>
    </source>
</reference>
<dbReference type="Proteomes" id="UP000053558">
    <property type="component" value="Unassembled WGS sequence"/>
</dbReference>
<evidence type="ECO:0000259" key="2">
    <source>
        <dbReference type="PROSITE" id="PS50405"/>
    </source>
</evidence>
<dbReference type="SUPFAM" id="SSF47616">
    <property type="entry name" value="GST C-terminal domain-like"/>
    <property type="match status" value="1"/>
</dbReference>
<dbReference type="PANTHER" id="PTHR43968:SF6">
    <property type="entry name" value="GLUTATHIONE S-TRANSFERASE OMEGA"/>
    <property type="match status" value="1"/>
</dbReference>
<protein>
    <submittedName>
        <fullName evidence="3">Glutathione S-transferase C-terminal-like protein</fullName>
    </submittedName>
</protein>
<keyword evidence="3" id="KW-0808">Transferase</keyword>
<name>A0A5M3M9T5_CONPW</name>
<dbReference type="InterPro" id="IPR036249">
    <property type="entry name" value="Thioredoxin-like_sf"/>
</dbReference>
<gene>
    <name evidence="3" type="ORF">CONPUDRAFT_131656</name>
</gene>
<dbReference type="InterPro" id="IPR040079">
    <property type="entry name" value="Glutathione_S-Trfase"/>
</dbReference>
<dbReference type="InterPro" id="IPR036282">
    <property type="entry name" value="Glutathione-S-Trfase_C_sf"/>
</dbReference>
<dbReference type="SFLD" id="SFLDS00019">
    <property type="entry name" value="Glutathione_Transferase_(cytos"/>
    <property type="match status" value="1"/>
</dbReference>
<dbReference type="EMBL" id="JH711588">
    <property type="protein sequence ID" value="EIW75411.1"/>
    <property type="molecule type" value="Genomic_DNA"/>
</dbReference>
<feature type="domain" description="GST N-terminal" evidence="1">
    <location>
        <begin position="3"/>
        <end position="94"/>
    </location>
</feature>
<dbReference type="SUPFAM" id="SSF52833">
    <property type="entry name" value="Thioredoxin-like"/>
    <property type="match status" value="1"/>
</dbReference>
<dbReference type="OrthoDB" id="202840at2759"/>
<dbReference type="CDD" id="cd00570">
    <property type="entry name" value="GST_N_family"/>
    <property type="match status" value="1"/>
</dbReference>
<dbReference type="Pfam" id="PF13417">
    <property type="entry name" value="GST_N_3"/>
    <property type="match status" value="1"/>
</dbReference>
<dbReference type="PROSITE" id="PS50405">
    <property type="entry name" value="GST_CTER"/>
    <property type="match status" value="1"/>
</dbReference>
<dbReference type="AlphaFoldDB" id="A0A5M3M9T5"/>
<dbReference type="GO" id="GO:0005737">
    <property type="term" value="C:cytoplasm"/>
    <property type="evidence" value="ECO:0007669"/>
    <property type="project" value="TreeGrafter"/>
</dbReference>
<dbReference type="InterPro" id="IPR004045">
    <property type="entry name" value="Glutathione_S-Trfase_N"/>
</dbReference>
<dbReference type="SFLD" id="SFLDG00358">
    <property type="entry name" value="Main_(cytGST)"/>
    <property type="match status" value="1"/>
</dbReference>
<keyword evidence="4" id="KW-1185">Reference proteome</keyword>
<dbReference type="InterPro" id="IPR010987">
    <property type="entry name" value="Glutathione-S-Trfase_C-like"/>
</dbReference>
<dbReference type="RefSeq" id="XP_007774140.1">
    <property type="nucleotide sequence ID" value="XM_007775950.1"/>
</dbReference>
<dbReference type="KEGG" id="cput:CONPUDRAFT_131656"/>
<dbReference type="GeneID" id="19200359"/>
<evidence type="ECO:0000313" key="4">
    <source>
        <dbReference type="Proteomes" id="UP000053558"/>
    </source>
</evidence>
<feature type="domain" description="GST C-terminal" evidence="2">
    <location>
        <begin position="99"/>
        <end position="238"/>
    </location>
</feature>
<evidence type="ECO:0000259" key="1">
    <source>
        <dbReference type="PROSITE" id="PS50404"/>
    </source>
</evidence>
<sequence>MPEQLTYYGSKYSVFSIRVAIALHEAKAHYTTCDVDFENKPDWYVKFVNPAGKVPAITYGGPSVPPDQPSPESAKIAESVIILEFIADLYPSSGLLPSDPVKRAQARFFIETFGSKFTPAFLGWLRGSESGVSGLADGIKALQVLLPEEGKGLYAIGDEFTIVDAAVAPTWALIRLIVDKGLGQELYGQRLAATKEALESPELAKFTAYGDRLLERPSVKEAWYEDLMTRFFERKTASLLQSRQ</sequence>
<proteinExistence type="predicted"/>
<dbReference type="PROSITE" id="PS50404">
    <property type="entry name" value="GST_NTER"/>
    <property type="match status" value="1"/>
</dbReference>
<evidence type="ECO:0000313" key="3">
    <source>
        <dbReference type="EMBL" id="EIW75411.1"/>
    </source>
</evidence>
<dbReference type="PANTHER" id="PTHR43968">
    <property type="match status" value="1"/>
</dbReference>